<evidence type="ECO:0000313" key="2">
    <source>
        <dbReference type="EMBL" id="ANY65253.1"/>
    </source>
</evidence>
<sequence length="532" mass="58285">MKKLGSIKKGVALLLALVLVFVAGCQAISGVDLNKAITNSLKVTSYEGEQTLSVQLNLSEEDLEYMDEDELAIMKLINSAKLELTNIKVQDDTHVSYSGKLLLADTISIGFSLKMSDTTAVVEIEGAKQPFALDMSEAGLPSLMGVSGAIGQSVTGGPADASLVELGKEVIDAISGYFINNLPNPDQISVNAVQESINGQSVSLMKVHTELDGPAIWTWIKKYVDVLVNDRAGLDKMVKGFVEVLSSHPEVWEAIGEVNPFDQPVVLDGPTQEDTIKELADSLAEELAYLQEELQALEEDEDGYFLETVFNKNTSLKTDVYVDSKLDIRKQVVEATIMIGDTEPETQMSIVIRSESQKWNVNEAVKAEAPVVSDNAINLDDMYDLNGYETLQWFDKSSYAYDLLKNTFHVGVQTATLYTQDYGNPPIITPTNITLVPLRDVAEQLGATISYNKKTKQLTLFDKATATTITVKNGSDTAIVNGKSVKWSYPATTVRGTVYVPARNLAKTLGASLKWESYYDNEKYLVIEREVG</sequence>
<dbReference type="EMBL" id="CP016808">
    <property type="protein sequence ID" value="ANY65253.1"/>
    <property type="molecule type" value="Genomic_DNA"/>
</dbReference>
<accession>A0A1B2DC19</accession>
<gene>
    <name evidence="2" type="ORF">BBD42_01235</name>
</gene>
<dbReference type="Gene3D" id="3.30.457.10">
    <property type="entry name" value="Copper amine oxidase-like, N-terminal domain"/>
    <property type="match status" value="1"/>
</dbReference>
<evidence type="ECO:0000259" key="1">
    <source>
        <dbReference type="Pfam" id="PF07833"/>
    </source>
</evidence>
<name>A0A1B2DC19_9BACL</name>
<organism evidence="2">
    <name type="scientific">Paenibacillus sp. BIHB 4019</name>
    <dbReference type="NCBI Taxonomy" id="1870819"/>
    <lineage>
        <taxon>Bacteria</taxon>
        <taxon>Bacillati</taxon>
        <taxon>Bacillota</taxon>
        <taxon>Bacilli</taxon>
        <taxon>Bacillales</taxon>
        <taxon>Paenibacillaceae</taxon>
        <taxon>Paenibacillus</taxon>
    </lineage>
</organism>
<feature type="domain" description="Copper amine oxidase-like N-terminal" evidence="1">
    <location>
        <begin position="424"/>
        <end position="517"/>
    </location>
</feature>
<dbReference type="PROSITE" id="PS51257">
    <property type="entry name" value="PROKAR_LIPOPROTEIN"/>
    <property type="match status" value="1"/>
</dbReference>
<dbReference type="RefSeq" id="WP_099516661.1">
    <property type="nucleotide sequence ID" value="NZ_CP016808.1"/>
</dbReference>
<dbReference type="InterPro" id="IPR036582">
    <property type="entry name" value="Mao_N_sf"/>
</dbReference>
<protein>
    <recommendedName>
        <fullName evidence="1">Copper amine oxidase-like N-terminal domain-containing protein</fullName>
    </recommendedName>
</protein>
<dbReference type="SUPFAM" id="SSF55383">
    <property type="entry name" value="Copper amine oxidase, domain N"/>
    <property type="match status" value="1"/>
</dbReference>
<dbReference type="Pfam" id="PF07833">
    <property type="entry name" value="Cu_amine_oxidN1"/>
    <property type="match status" value="1"/>
</dbReference>
<reference evidence="2" key="1">
    <citation type="submission" date="2016-08" db="EMBL/GenBank/DDBJ databases">
        <title>Complete Genome Seqeunce of Paenibacillus sp. BIHB 4019 from tea rhizoplane.</title>
        <authorList>
            <person name="Thakur R."/>
            <person name="Swarnkar M.K."/>
            <person name="Gulati A."/>
        </authorList>
    </citation>
    <scope>NUCLEOTIDE SEQUENCE [LARGE SCALE GENOMIC DNA]</scope>
    <source>
        <strain evidence="2">BIHB4019</strain>
    </source>
</reference>
<proteinExistence type="predicted"/>
<dbReference type="AlphaFoldDB" id="A0A1B2DC19"/>
<dbReference type="InterPro" id="IPR012854">
    <property type="entry name" value="Cu_amine_oxidase-like_N"/>
</dbReference>